<dbReference type="EMBL" id="AVOT02013087">
    <property type="protein sequence ID" value="MBW0495421.1"/>
    <property type="molecule type" value="Genomic_DNA"/>
</dbReference>
<dbReference type="OrthoDB" id="3227343at2759"/>
<dbReference type="InterPro" id="IPR001584">
    <property type="entry name" value="Integrase_cat-core"/>
</dbReference>
<dbReference type="PANTHER" id="PTHR37984:SF5">
    <property type="entry name" value="PROTEIN NYNRIN-LIKE"/>
    <property type="match status" value="1"/>
</dbReference>
<dbReference type="InterPro" id="IPR036397">
    <property type="entry name" value="RNaseH_sf"/>
</dbReference>
<comment type="caution">
    <text evidence="3">The sequence shown here is derived from an EMBL/GenBank/DDBJ whole genome shotgun (WGS) entry which is preliminary data.</text>
</comment>
<dbReference type="GO" id="GO:0015074">
    <property type="term" value="P:DNA integration"/>
    <property type="evidence" value="ECO:0007669"/>
    <property type="project" value="InterPro"/>
</dbReference>
<gene>
    <name evidence="3" type="ORF">O181_035136</name>
</gene>
<dbReference type="PANTHER" id="PTHR37984">
    <property type="entry name" value="PROTEIN CBG26694"/>
    <property type="match status" value="1"/>
</dbReference>
<dbReference type="PROSITE" id="PS50994">
    <property type="entry name" value="INTEGRASE"/>
    <property type="match status" value="1"/>
</dbReference>
<dbReference type="AlphaFoldDB" id="A0A9Q3D230"/>
<dbReference type="GO" id="GO:0005634">
    <property type="term" value="C:nucleus"/>
    <property type="evidence" value="ECO:0007669"/>
    <property type="project" value="UniProtKB-ARBA"/>
</dbReference>
<keyword evidence="4" id="KW-1185">Reference proteome</keyword>
<name>A0A9Q3D230_9BASI</name>
<dbReference type="Proteomes" id="UP000765509">
    <property type="component" value="Unassembled WGS sequence"/>
</dbReference>
<dbReference type="InterPro" id="IPR050951">
    <property type="entry name" value="Retrovirus_Pol_polyprotein"/>
</dbReference>
<reference evidence="3" key="1">
    <citation type="submission" date="2021-03" db="EMBL/GenBank/DDBJ databases">
        <title>Draft genome sequence of rust myrtle Austropuccinia psidii MF-1, a brazilian biotype.</title>
        <authorList>
            <person name="Quecine M.C."/>
            <person name="Pachon D.M.R."/>
            <person name="Bonatelli M.L."/>
            <person name="Correr F.H."/>
            <person name="Franceschini L.M."/>
            <person name="Leite T.F."/>
            <person name="Margarido G.R.A."/>
            <person name="Almeida C.A."/>
            <person name="Ferrarezi J.A."/>
            <person name="Labate C.A."/>
        </authorList>
    </citation>
    <scope>NUCLEOTIDE SEQUENCE</scope>
    <source>
        <strain evidence="3">MF-1</strain>
    </source>
</reference>
<protein>
    <recommendedName>
        <fullName evidence="2">Integrase catalytic domain-containing protein</fullName>
    </recommendedName>
</protein>
<evidence type="ECO:0000259" key="2">
    <source>
        <dbReference type="PROSITE" id="PS50994"/>
    </source>
</evidence>
<accession>A0A9Q3D230</accession>
<proteinExistence type="predicted"/>
<dbReference type="GO" id="GO:0003723">
    <property type="term" value="F:RNA binding"/>
    <property type="evidence" value="ECO:0007669"/>
    <property type="project" value="UniProtKB-KW"/>
</dbReference>
<feature type="domain" description="Integrase catalytic" evidence="2">
    <location>
        <begin position="1"/>
        <end position="120"/>
    </location>
</feature>
<evidence type="ECO:0000313" key="3">
    <source>
        <dbReference type="EMBL" id="MBW0495421.1"/>
    </source>
</evidence>
<keyword evidence="1" id="KW-0694">RNA-binding</keyword>
<organism evidence="3 4">
    <name type="scientific">Austropuccinia psidii MF-1</name>
    <dbReference type="NCBI Taxonomy" id="1389203"/>
    <lineage>
        <taxon>Eukaryota</taxon>
        <taxon>Fungi</taxon>
        <taxon>Dikarya</taxon>
        <taxon>Basidiomycota</taxon>
        <taxon>Pucciniomycotina</taxon>
        <taxon>Pucciniomycetes</taxon>
        <taxon>Pucciniales</taxon>
        <taxon>Sphaerophragmiaceae</taxon>
        <taxon>Austropuccinia</taxon>
    </lineage>
</organism>
<dbReference type="InterPro" id="IPR012337">
    <property type="entry name" value="RNaseH-like_sf"/>
</dbReference>
<evidence type="ECO:0000256" key="1">
    <source>
        <dbReference type="ARBA" id="ARBA00022884"/>
    </source>
</evidence>
<dbReference type="Gene3D" id="3.30.420.10">
    <property type="entry name" value="Ribonuclease H-like superfamily/Ribonuclease H"/>
    <property type="match status" value="1"/>
</dbReference>
<dbReference type="SUPFAM" id="SSF53098">
    <property type="entry name" value="Ribonuclease H-like"/>
    <property type="match status" value="1"/>
</dbReference>
<sequence>MVDRYSEYFRSLPCHKEETAMDTESLFWNNIVATCGVPKIIISDRDPKLTSEFWNEHYDISGTKLAFYTSYHPQTDGLAERMIQTMEDIIRRFWAYGMEYKNHEGYTYEWVTLQPAIQLA</sequence>
<evidence type="ECO:0000313" key="4">
    <source>
        <dbReference type="Proteomes" id="UP000765509"/>
    </source>
</evidence>